<dbReference type="Gene3D" id="2.60.120.200">
    <property type="match status" value="1"/>
</dbReference>
<dbReference type="Pfam" id="PF14099">
    <property type="entry name" value="Polysacc_lyase"/>
    <property type="match status" value="1"/>
</dbReference>
<dbReference type="EMBL" id="SJPK01000003">
    <property type="protein sequence ID" value="TWT73082.1"/>
    <property type="molecule type" value="Genomic_DNA"/>
</dbReference>
<accession>A0A5C5YHN5</accession>
<name>A0A5C5YHN5_9BACT</name>
<dbReference type="InterPro" id="IPR025975">
    <property type="entry name" value="Polysacc_lyase"/>
</dbReference>
<evidence type="ECO:0008006" key="3">
    <source>
        <dbReference type="Google" id="ProtNLM"/>
    </source>
</evidence>
<proteinExistence type="predicted"/>
<keyword evidence="2" id="KW-1185">Reference proteome</keyword>
<gene>
    <name evidence="1" type="ORF">CA85_15480</name>
</gene>
<organism evidence="1 2">
    <name type="scientific">Allorhodopirellula solitaria</name>
    <dbReference type="NCBI Taxonomy" id="2527987"/>
    <lineage>
        <taxon>Bacteria</taxon>
        <taxon>Pseudomonadati</taxon>
        <taxon>Planctomycetota</taxon>
        <taxon>Planctomycetia</taxon>
        <taxon>Pirellulales</taxon>
        <taxon>Pirellulaceae</taxon>
        <taxon>Allorhodopirellula</taxon>
    </lineage>
</organism>
<reference evidence="1 2" key="1">
    <citation type="submission" date="2019-02" db="EMBL/GenBank/DDBJ databases">
        <title>Deep-cultivation of Planctomycetes and their phenomic and genomic characterization uncovers novel biology.</title>
        <authorList>
            <person name="Wiegand S."/>
            <person name="Jogler M."/>
            <person name="Boedeker C."/>
            <person name="Pinto D."/>
            <person name="Vollmers J."/>
            <person name="Rivas-Marin E."/>
            <person name="Kohn T."/>
            <person name="Peeters S.H."/>
            <person name="Heuer A."/>
            <person name="Rast P."/>
            <person name="Oberbeckmann S."/>
            <person name="Bunk B."/>
            <person name="Jeske O."/>
            <person name="Meyerdierks A."/>
            <person name="Storesund J.E."/>
            <person name="Kallscheuer N."/>
            <person name="Luecker S."/>
            <person name="Lage O.M."/>
            <person name="Pohl T."/>
            <person name="Merkel B.J."/>
            <person name="Hornburger P."/>
            <person name="Mueller R.-W."/>
            <person name="Bruemmer F."/>
            <person name="Labrenz M."/>
            <person name="Spormann A.M."/>
            <person name="Op Den Camp H."/>
            <person name="Overmann J."/>
            <person name="Amann R."/>
            <person name="Jetten M.S.M."/>
            <person name="Mascher T."/>
            <person name="Medema M.H."/>
            <person name="Devos D.P."/>
            <person name="Kaster A.-K."/>
            <person name="Ovreas L."/>
            <person name="Rohde M."/>
            <person name="Galperin M.Y."/>
            <person name="Jogler C."/>
        </authorList>
    </citation>
    <scope>NUCLEOTIDE SEQUENCE [LARGE SCALE GENOMIC DNA]</scope>
    <source>
        <strain evidence="1 2">CA85</strain>
    </source>
</reference>
<protein>
    <recommendedName>
        <fullName evidence="3">Polysaccharide lyase</fullName>
    </recommendedName>
</protein>
<evidence type="ECO:0000313" key="2">
    <source>
        <dbReference type="Proteomes" id="UP000318053"/>
    </source>
</evidence>
<dbReference type="AlphaFoldDB" id="A0A5C5YHN5"/>
<dbReference type="Proteomes" id="UP000318053">
    <property type="component" value="Unassembled WGS sequence"/>
</dbReference>
<sequence>MREVLVIAGIIGACLCGCDNAATKLDEHDYLRSVLPETLLDKAQLEVASEQSVSILGDGQSQYLGLHVFRGQSKVNRGIRAEVSVDYPFQQGDIIRYSWRFMLPVDFVSDAPRNRWWLIGQWHDQPNSTNGETWDNFESRSPPVLLGLGELDGKLAIGLTCGVTDGDHQQRSVGPAFLERGKWHRIATEVLWSQGSEGEVRVFIDENLDPVMSAKGPNMNNDYQHYLKLGMYRHPAIETDNRIYIDDIEILKVTKP</sequence>
<comment type="caution">
    <text evidence="1">The sequence shown here is derived from an EMBL/GenBank/DDBJ whole genome shotgun (WGS) entry which is preliminary data.</text>
</comment>
<evidence type="ECO:0000313" key="1">
    <source>
        <dbReference type="EMBL" id="TWT73082.1"/>
    </source>
</evidence>
<dbReference type="OrthoDB" id="5855525at2"/>
<dbReference type="RefSeq" id="WP_146390658.1">
    <property type="nucleotide sequence ID" value="NZ_SJPK01000003.1"/>
</dbReference>